<evidence type="ECO:0000313" key="8">
    <source>
        <dbReference type="Proteomes" id="UP000053091"/>
    </source>
</evidence>
<keyword evidence="2 7" id="KW-0418">Kinase</keyword>
<dbReference type="OrthoDB" id="9778366at2"/>
<dbReference type="PROSITE" id="PS50109">
    <property type="entry name" value="HIS_KIN"/>
    <property type="match status" value="1"/>
</dbReference>
<dbReference type="PANTHER" id="PTHR24421">
    <property type="entry name" value="NITRATE/NITRITE SENSOR PROTEIN NARX-RELATED"/>
    <property type="match status" value="1"/>
</dbReference>
<dbReference type="SUPFAM" id="SSF48452">
    <property type="entry name" value="TPR-like"/>
    <property type="match status" value="2"/>
</dbReference>
<dbReference type="CDD" id="cd16917">
    <property type="entry name" value="HATPase_UhpB-NarQ-NarX-like"/>
    <property type="match status" value="1"/>
</dbReference>
<dbReference type="Pfam" id="PF02518">
    <property type="entry name" value="HATPase_c"/>
    <property type="match status" value="1"/>
</dbReference>
<dbReference type="SUPFAM" id="SSF55874">
    <property type="entry name" value="ATPase domain of HSP90 chaperone/DNA topoisomerase II/histidine kinase"/>
    <property type="match status" value="1"/>
</dbReference>
<dbReference type="Pfam" id="PF13181">
    <property type="entry name" value="TPR_8"/>
    <property type="match status" value="1"/>
</dbReference>
<accession>A0A0S7BZ02</accession>
<dbReference type="PATRIC" id="fig|1678841.3.peg.1815"/>
<dbReference type="EMBL" id="DF968182">
    <property type="protein sequence ID" value="GAP43474.1"/>
    <property type="molecule type" value="Genomic_DNA"/>
</dbReference>
<evidence type="ECO:0000313" key="7">
    <source>
        <dbReference type="EMBL" id="GAP43474.1"/>
    </source>
</evidence>
<keyword evidence="4" id="KW-0812">Transmembrane</keyword>
<feature type="chain" id="PRO_5006633374" evidence="5">
    <location>
        <begin position="38"/>
        <end position="650"/>
    </location>
</feature>
<keyword evidence="4" id="KW-1133">Transmembrane helix</keyword>
<evidence type="ECO:0000256" key="1">
    <source>
        <dbReference type="ARBA" id="ARBA00022679"/>
    </source>
</evidence>
<keyword evidence="8" id="KW-1185">Reference proteome</keyword>
<keyword evidence="5" id="KW-0732">Signal</keyword>
<dbReference type="RefSeq" id="WP_062040603.1">
    <property type="nucleotide sequence ID" value="NZ_DF968182.1"/>
</dbReference>
<dbReference type="Proteomes" id="UP000053091">
    <property type="component" value="Unassembled WGS sequence"/>
</dbReference>
<evidence type="ECO:0000256" key="2">
    <source>
        <dbReference type="ARBA" id="ARBA00022777"/>
    </source>
</evidence>
<dbReference type="SMART" id="SM00028">
    <property type="entry name" value="TPR"/>
    <property type="match status" value="6"/>
</dbReference>
<evidence type="ECO:0000256" key="3">
    <source>
        <dbReference type="ARBA" id="ARBA00023012"/>
    </source>
</evidence>
<dbReference type="AlphaFoldDB" id="A0A0S7BZ02"/>
<proteinExistence type="predicted"/>
<keyword evidence="3" id="KW-0902">Two-component regulatory system</keyword>
<sequence>MLSFWFGQNNDVTFSRRICIILLVGCCCLTFSFQGYAASYTDSLLNVISRAKGVEKFNAYNQLFDYYEANDHQSALQTVWQQMDFSRQSDNREWVGGAFANLGSLYLARGMADSAGYFFTRAYKQYKEAGNDDATMNQLCNISTACRLTFKFEEALAKLQKVLDYYTEQKDDFRIAQTLANMGTIYNEMGNNGKHDEYMRKALEIQYRLPVDRSRGISLINLCLSLSSQRKFEEAFGYGKEAVEVFRQLNDPFFTGACLVRAGSAAIGLNNDGDALKYAREAYSISEQTGNDHLRAEALRLLADYYMKHGDFEKAREVAFEAFSLADTSNKSDMIYHYDLLTTLSIQVGDKQNALKFYTAYVKLKNEAQEDEFRDKISEMEVKYESEKKELIISNLKNRQKLQWIGILTGTLIFLIVVLLLMLRQKNLKQRRLLAEQKVKQLEQEKLTIATQSVLDGETAERSRLARDLHDGLGGMLSAVKLNLFDVKNGVILEAGDVQKFNRVVSLLDESMQELRRVAHNMMPESLSRYGLKVALNDFCRSIPNLKFHFFGNEDRLESRLEVMIYRTIHELVNNALKHASADAINVQLVQQMDSVTLTVHDDGKGFDPAAAVTGTGLNNIRSRAGMFRGTVDIVSVPGKGTEVSVSFMI</sequence>
<dbReference type="InterPro" id="IPR011712">
    <property type="entry name" value="Sig_transdc_His_kin_sub3_dim/P"/>
</dbReference>
<reference evidence="7" key="1">
    <citation type="journal article" date="2015" name="Genome Announc.">
        <title>Draft Genome Sequence of Bacteroidales Strain TBC1, a Novel Isolate from a Methanogenic Wastewater Treatment System.</title>
        <authorList>
            <person name="Tourlousse D.M."/>
            <person name="Matsuura N."/>
            <person name="Sun L."/>
            <person name="Toyonaga M."/>
            <person name="Kuroda K."/>
            <person name="Ohashi A."/>
            <person name="Cruz R."/>
            <person name="Yamaguchi T."/>
            <person name="Sekiguchi Y."/>
        </authorList>
    </citation>
    <scope>NUCLEOTIDE SEQUENCE [LARGE SCALE GENOMIC DNA]</scope>
    <source>
        <strain evidence="7">TBC1</strain>
    </source>
</reference>
<dbReference type="Gene3D" id="1.25.40.10">
    <property type="entry name" value="Tetratricopeptide repeat domain"/>
    <property type="match status" value="2"/>
</dbReference>
<feature type="signal peptide" evidence="5">
    <location>
        <begin position="1"/>
        <end position="37"/>
    </location>
</feature>
<dbReference type="InterPro" id="IPR005467">
    <property type="entry name" value="His_kinase_dom"/>
</dbReference>
<feature type="domain" description="Histidine kinase" evidence="6">
    <location>
        <begin position="565"/>
        <end position="650"/>
    </location>
</feature>
<evidence type="ECO:0000259" key="6">
    <source>
        <dbReference type="PROSITE" id="PS50109"/>
    </source>
</evidence>
<keyword evidence="1" id="KW-0808">Transferase</keyword>
<keyword evidence="4" id="KW-0472">Membrane</keyword>
<dbReference type="Gene3D" id="3.30.565.10">
    <property type="entry name" value="Histidine kinase-like ATPase, C-terminal domain"/>
    <property type="match status" value="1"/>
</dbReference>
<dbReference type="SMART" id="SM00387">
    <property type="entry name" value="HATPase_c"/>
    <property type="match status" value="1"/>
</dbReference>
<dbReference type="InterPro" id="IPR019734">
    <property type="entry name" value="TPR_rpt"/>
</dbReference>
<dbReference type="InterPro" id="IPR011990">
    <property type="entry name" value="TPR-like_helical_dom_sf"/>
</dbReference>
<dbReference type="GO" id="GO:0016020">
    <property type="term" value="C:membrane"/>
    <property type="evidence" value="ECO:0007669"/>
    <property type="project" value="InterPro"/>
</dbReference>
<name>A0A0S7BZ02_9BACT</name>
<dbReference type="InterPro" id="IPR036890">
    <property type="entry name" value="HATPase_C_sf"/>
</dbReference>
<dbReference type="InterPro" id="IPR003594">
    <property type="entry name" value="HATPase_dom"/>
</dbReference>
<dbReference type="InterPro" id="IPR050482">
    <property type="entry name" value="Sensor_HK_TwoCompSys"/>
</dbReference>
<gene>
    <name evidence="7" type="ORF">TBC1_111627</name>
</gene>
<dbReference type="GO" id="GO:0000155">
    <property type="term" value="F:phosphorelay sensor kinase activity"/>
    <property type="evidence" value="ECO:0007669"/>
    <property type="project" value="InterPro"/>
</dbReference>
<dbReference type="Gene3D" id="1.20.5.1930">
    <property type="match status" value="1"/>
</dbReference>
<dbReference type="Pfam" id="PF07730">
    <property type="entry name" value="HisKA_3"/>
    <property type="match status" value="1"/>
</dbReference>
<evidence type="ECO:0000256" key="5">
    <source>
        <dbReference type="SAM" id="SignalP"/>
    </source>
</evidence>
<feature type="transmembrane region" description="Helical" evidence="4">
    <location>
        <begin position="402"/>
        <end position="423"/>
    </location>
</feature>
<organism evidence="7">
    <name type="scientific">Lentimicrobium saccharophilum</name>
    <dbReference type="NCBI Taxonomy" id="1678841"/>
    <lineage>
        <taxon>Bacteria</taxon>
        <taxon>Pseudomonadati</taxon>
        <taxon>Bacteroidota</taxon>
        <taxon>Bacteroidia</taxon>
        <taxon>Bacteroidales</taxon>
        <taxon>Lentimicrobiaceae</taxon>
        <taxon>Lentimicrobium</taxon>
    </lineage>
</organism>
<evidence type="ECO:0000256" key="4">
    <source>
        <dbReference type="SAM" id="Phobius"/>
    </source>
</evidence>
<dbReference type="GO" id="GO:0046983">
    <property type="term" value="F:protein dimerization activity"/>
    <property type="evidence" value="ECO:0007669"/>
    <property type="project" value="InterPro"/>
</dbReference>
<protein>
    <submittedName>
        <fullName evidence="7">Histidine kinase</fullName>
    </submittedName>
</protein>
<dbReference type="STRING" id="1678841.TBC1_111627"/>